<dbReference type="PANTHER" id="PTHR33223">
    <property type="entry name" value="CCHC-TYPE DOMAIN-CONTAINING PROTEIN"/>
    <property type="match status" value="1"/>
</dbReference>
<feature type="domain" description="Retrotransposon gag" evidence="2">
    <location>
        <begin position="95"/>
        <end position="161"/>
    </location>
</feature>
<reference evidence="3" key="1">
    <citation type="submission" date="2023-07" db="EMBL/GenBank/DDBJ databases">
        <title>draft genome sequence of fig (Ficus carica).</title>
        <authorList>
            <person name="Takahashi T."/>
            <person name="Nishimura K."/>
        </authorList>
    </citation>
    <scope>NUCLEOTIDE SEQUENCE</scope>
</reference>
<gene>
    <name evidence="3" type="ORF">TIFTF001_033898</name>
</gene>
<feature type="region of interest" description="Disordered" evidence="1">
    <location>
        <begin position="456"/>
        <end position="488"/>
    </location>
</feature>
<dbReference type="Pfam" id="PF03732">
    <property type="entry name" value="Retrotrans_gag"/>
    <property type="match status" value="1"/>
</dbReference>
<dbReference type="Proteomes" id="UP001187192">
    <property type="component" value="Unassembled WGS sequence"/>
</dbReference>
<dbReference type="EMBL" id="BTGU01000196">
    <property type="protein sequence ID" value="GMN64827.1"/>
    <property type="molecule type" value="Genomic_DNA"/>
</dbReference>
<dbReference type="PANTHER" id="PTHR33223:SF6">
    <property type="entry name" value="CCHC-TYPE DOMAIN-CONTAINING PROTEIN"/>
    <property type="match status" value="1"/>
</dbReference>
<dbReference type="AlphaFoldDB" id="A0AA88DYZ2"/>
<name>A0AA88DYZ2_FICCA</name>
<accession>A0AA88DYZ2</accession>
<feature type="compositionally biased region" description="Basic and acidic residues" evidence="1">
    <location>
        <begin position="210"/>
        <end position="242"/>
    </location>
</feature>
<feature type="compositionally biased region" description="Acidic residues" evidence="1">
    <location>
        <begin position="456"/>
        <end position="466"/>
    </location>
</feature>
<evidence type="ECO:0000313" key="4">
    <source>
        <dbReference type="Proteomes" id="UP001187192"/>
    </source>
</evidence>
<comment type="caution">
    <text evidence="3">The sequence shown here is derived from an EMBL/GenBank/DDBJ whole genome shotgun (WGS) entry which is preliminary data.</text>
</comment>
<proteinExistence type="predicted"/>
<dbReference type="InterPro" id="IPR005162">
    <property type="entry name" value="Retrotrans_gag_dom"/>
</dbReference>
<evidence type="ECO:0000259" key="2">
    <source>
        <dbReference type="Pfam" id="PF03732"/>
    </source>
</evidence>
<feature type="region of interest" description="Disordered" evidence="1">
    <location>
        <begin position="210"/>
        <end position="256"/>
    </location>
</feature>
<organism evidence="3 4">
    <name type="scientific">Ficus carica</name>
    <name type="common">Common fig</name>
    <dbReference type="NCBI Taxonomy" id="3494"/>
    <lineage>
        <taxon>Eukaryota</taxon>
        <taxon>Viridiplantae</taxon>
        <taxon>Streptophyta</taxon>
        <taxon>Embryophyta</taxon>
        <taxon>Tracheophyta</taxon>
        <taxon>Spermatophyta</taxon>
        <taxon>Magnoliopsida</taxon>
        <taxon>eudicotyledons</taxon>
        <taxon>Gunneridae</taxon>
        <taxon>Pentapetalae</taxon>
        <taxon>rosids</taxon>
        <taxon>fabids</taxon>
        <taxon>Rosales</taxon>
        <taxon>Moraceae</taxon>
        <taxon>Ficeae</taxon>
        <taxon>Ficus</taxon>
    </lineage>
</organism>
<evidence type="ECO:0000256" key="1">
    <source>
        <dbReference type="SAM" id="MobiDB-lite"/>
    </source>
</evidence>
<protein>
    <recommendedName>
        <fullName evidence="2">Retrotransposon gag domain-containing protein</fullName>
    </recommendedName>
</protein>
<keyword evidence="4" id="KW-1185">Reference proteome</keyword>
<sequence>MSEEMRTLEAQMQQRFTSQIHKATTSTPGFDDLARGVRETPLTSRITDTITPKFGSISFPRFDGMLDPHDHLLQYKHVVQSTNIPTGMLDDMMCKLFAQSLKGAALRWFCNLPPESIDSFDELSLEFMRSYSVHIQSGKTTKDLWGISGLDDGTAREALKKGLRHRSLFKNEICARYPPTIQDVLHRAKGFIELEEENERVERDLARTREEFSRARNEQEKTFRRERQRPQRRTENRVERSTRREHKRSLSPPKYALGISPSELIAHFKRQDFVTWPKKLPENPARDTSKYCEFHKDHGHNTIDCRALRAEVAELLKKGHLREFLTEKGRETYELGGEAKEQRVVQQIEDTPSPPPIQKTIGVIFGGSIYNGETVTAIKSHRRKATQPIAATLPDDPVEHSIIFHSSEATSLSRPHDDALVLTLNVSNFEVGRILVDNGSSADVLFLSTLKEMELSESDIENEDEQPVIATRGGEIERKSPARRGATR</sequence>
<evidence type="ECO:0000313" key="3">
    <source>
        <dbReference type="EMBL" id="GMN64827.1"/>
    </source>
</evidence>